<dbReference type="EMBL" id="JBJQND010000015">
    <property type="protein sequence ID" value="KAL3853004.1"/>
    <property type="molecule type" value="Genomic_DNA"/>
</dbReference>
<feature type="repeat" description="RCC1" evidence="2">
    <location>
        <begin position="792"/>
        <end position="848"/>
    </location>
</feature>
<dbReference type="InterPro" id="IPR009091">
    <property type="entry name" value="RCC1/BLIP-II"/>
</dbReference>
<dbReference type="InterPro" id="IPR051210">
    <property type="entry name" value="Ub_ligase/GEF_domain"/>
</dbReference>
<dbReference type="PANTHER" id="PTHR22870">
    <property type="entry name" value="REGULATOR OF CHROMOSOME CONDENSATION"/>
    <property type="match status" value="1"/>
</dbReference>
<reference evidence="3 4" key="1">
    <citation type="submission" date="2024-11" db="EMBL/GenBank/DDBJ databases">
        <title>Chromosome-level genome assembly of the freshwater bivalve Anodonta woodiana.</title>
        <authorList>
            <person name="Chen X."/>
        </authorList>
    </citation>
    <scope>NUCLEOTIDE SEQUENCE [LARGE SCALE GENOMIC DNA]</scope>
    <source>
        <strain evidence="3">MN2024</strain>
        <tissue evidence="3">Gills</tissue>
    </source>
</reference>
<organism evidence="3 4">
    <name type="scientific">Sinanodonta woodiana</name>
    <name type="common">Chinese pond mussel</name>
    <name type="synonym">Anodonta woodiana</name>
    <dbReference type="NCBI Taxonomy" id="1069815"/>
    <lineage>
        <taxon>Eukaryota</taxon>
        <taxon>Metazoa</taxon>
        <taxon>Spiralia</taxon>
        <taxon>Lophotrochozoa</taxon>
        <taxon>Mollusca</taxon>
        <taxon>Bivalvia</taxon>
        <taxon>Autobranchia</taxon>
        <taxon>Heteroconchia</taxon>
        <taxon>Palaeoheterodonta</taxon>
        <taxon>Unionida</taxon>
        <taxon>Unionoidea</taxon>
        <taxon>Unionidae</taxon>
        <taxon>Unioninae</taxon>
        <taxon>Sinanodonta</taxon>
    </lineage>
</organism>
<keyword evidence="1" id="KW-0677">Repeat</keyword>
<comment type="caution">
    <text evidence="3">The sequence shown here is derived from an EMBL/GenBank/DDBJ whole genome shotgun (WGS) entry which is preliminary data.</text>
</comment>
<feature type="repeat" description="RCC1" evidence="2">
    <location>
        <begin position="952"/>
        <end position="1002"/>
    </location>
</feature>
<feature type="repeat" description="RCC1" evidence="2">
    <location>
        <begin position="1003"/>
        <end position="1070"/>
    </location>
</feature>
<dbReference type="InterPro" id="IPR000408">
    <property type="entry name" value="Reg_chr_condens"/>
</dbReference>
<dbReference type="Gene3D" id="2.130.10.30">
    <property type="entry name" value="Regulator of chromosome condensation 1/beta-lactamase-inhibitor protein II"/>
    <property type="match status" value="2"/>
</dbReference>
<dbReference type="Proteomes" id="UP001634394">
    <property type="component" value="Unassembled WGS sequence"/>
</dbReference>
<dbReference type="PROSITE" id="PS00626">
    <property type="entry name" value="RCC1_2"/>
    <property type="match status" value="1"/>
</dbReference>
<dbReference type="PROSITE" id="PS50012">
    <property type="entry name" value="RCC1_3"/>
    <property type="match status" value="6"/>
</dbReference>
<feature type="repeat" description="RCC1" evidence="2">
    <location>
        <begin position="900"/>
        <end position="951"/>
    </location>
</feature>
<dbReference type="InterPro" id="IPR036322">
    <property type="entry name" value="WD40_repeat_dom_sf"/>
</dbReference>
<evidence type="ECO:0000256" key="1">
    <source>
        <dbReference type="ARBA" id="ARBA00022737"/>
    </source>
</evidence>
<feature type="repeat" description="RCC1" evidence="2">
    <location>
        <begin position="1071"/>
        <end position="1122"/>
    </location>
</feature>
<dbReference type="PANTHER" id="PTHR22870:SF466">
    <property type="entry name" value="ANKYRIN REPEAT-CONTAINING PROTEIN"/>
    <property type="match status" value="1"/>
</dbReference>
<proteinExistence type="predicted"/>
<sequence>MYPLFELVRLLSIKDDIDVADSPKVSIYTWREHGEANLLALACSNGFILLRYSASGRSPVVKQIAWPSDQPIVSMCLDPTIAWLMVAAENGSLFILPALAMLDKITQVNQLWKLDDVTIINACKPRGVPTTLIWWHTLDDQQIAIMATKLGEIFFIDLLKKKLVAESSVDAHIKRIELVQDDQQMSTHLLITGNSGIQWKLLLEMRMMDILLPKDTELVDLGYDDIDGRHLPISSIIMPSGSNSSNFIPLRFYQFQRSVWLSPQYAKGRHFVAAHCDKTSTYQIYDSNVEHSPLFIYKLPHGSVSIVFTDRVIFTSSVLGGENKLIVISNQRAEMSAETEKDFNKDAVVQQFDFPKEEKLLAIVKKSFPFYWHEKQEEQKRAKLKVDSASADPNKVISALHIQLNSHTVMDGCIIITDTCVYECRPRISPERLFLEFCVHQSDTSLAEQVGVSLSLDLNSLLEVAAEYLLSRGNSTKAGRLFQMAKCSPLKRSMYFAKYGFISEVLSYTRHVVMKDNADLTPPERNQLSDLLIQCYVYQIKQDTPERSSLEGNFREFLLNNFDFKEIQAIKLLAESGFEEMLLDFAMSKGLVIDALDCLAKTGQYRLSQHALEMLLSKGFSSHLARAAGGSFLQCLDAESLVRVLCGKPQLAVQKSDLLLSNLNDLSMKSLIQLAAVFDPSRLQMRGYLTRKLHSRRNASRGSVNSIPAEGADTGVLDAAVVLNCFLTTVLTLNYKRNLLGEMTDDNYLFEDPAKYKQTQTCSPSSKTPQKLSCSPSPIGCGQSHAAVVINGDLFIWGKASQGRLGRGEQNIEDTIGPPGRVDTLHTLQVKVISVSCGAEHTMVLTVQGVYGWGSSKYGQIGLGTRHTYTRPMLLEGISKESFVSIECGQFHTLALTENADVYSWGWGVYGQLGHGDPEDGLVPKKINALKDQKVDMLAAGYCHSLVKTSQGYVLAFGCAYFGQLGLGTNVKHSLPVHVNTLKEKVVFIATKFFHSVVATEFNRVYQWGSHPHALRMAARVVHRGQQVGGSLATQVDTYMSPQLVETTYVNGRIKQIVCGSLHTCLVTTEGDVYAWGKNMEGQMGNGMRQDVRSPSMVTQINDRQIKHIASGGEYNIVMDTENLLWAWGRNDMGQLGIHKTVSSVQKSRFIRANQGKRSSPEMPEVIVPTVIKDIPSSVQDSNALCESFDESDINQGQHYINEGPHIWDMPDLVSVGNEKYGRIVIPVILQYLPGVCDEHQLMRRCIDMEDWCSAASVNSHLKNYSQALTFHLKALVGQKANADEFSGQSIKVLKHYYRLALEKKTSDAFREEELRQMLKQVLQHWSEHHLSTSNLEAFLDTTLDTTAGLLGLHLFRSTDCGELDTSDGISKDLLESFSPKFCLRVLKKFLHSIQNNFEKSNPFVFSKIKQYVRGNILDSLPKDIFAGDKLPFDQLWQNIIQNLSKNSEARKFIFVKKSEVDHLNEQLQDQDQAVPSSGDTQRTDAVLFTCGHHFTRVGFLSELTKFKKELTSAPVKMPGTSSLLTEYYNRKGPLPLACPKCVLNFVPEIS</sequence>
<evidence type="ECO:0000313" key="3">
    <source>
        <dbReference type="EMBL" id="KAL3853004.1"/>
    </source>
</evidence>
<gene>
    <name evidence="3" type="ORF">ACJMK2_016594</name>
</gene>
<evidence type="ECO:0000313" key="4">
    <source>
        <dbReference type="Proteomes" id="UP001634394"/>
    </source>
</evidence>
<evidence type="ECO:0008006" key="5">
    <source>
        <dbReference type="Google" id="ProtNLM"/>
    </source>
</evidence>
<dbReference type="PRINTS" id="PR00633">
    <property type="entry name" value="RCCNDNSATION"/>
</dbReference>
<name>A0ABD3UU43_SINWO</name>
<dbReference type="SUPFAM" id="SSF50985">
    <property type="entry name" value="RCC1/BLIP-II"/>
    <property type="match status" value="2"/>
</dbReference>
<accession>A0ABD3UU43</accession>
<feature type="repeat" description="RCC1" evidence="2">
    <location>
        <begin position="848"/>
        <end position="899"/>
    </location>
</feature>
<keyword evidence="4" id="KW-1185">Reference proteome</keyword>
<protein>
    <recommendedName>
        <fullName evidence="5">Ultraviolet-B receptor UVR8</fullName>
    </recommendedName>
</protein>
<dbReference type="Pfam" id="PF00415">
    <property type="entry name" value="RCC1"/>
    <property type="match status" value="5"/>
</dbReference>
<evidence type="ECO:0000256" key="2">
    <source>
        <dbReference type="PROSITE-ProRule" id="PRU00235"/>
    </source>
</evidence>
<dbReference type="SUPFAM" id="SSF50978">
    <property type="entry name" value="WD40 repeat-like"/>
    <property type="match status" value="1"/>
</dbReference>